<dbReference type="AlphaFoldDB" id="A0A067MKH6"/>
<protein>
    <submittedName>
        <fullName evidence="2">Uncharacterized protein</fullName>
    </submittedName>
</protein>
<keyword evidence="3" id="KW-1185">Reference proteome</keyword>
<evidence type="ECO:0000313" key="2">
    <source>
        <dbReference type="EMBL" id="KDQ12081.1"/>
    </source>
</evidence>
<dbReference type="HOGENOM" id="CLU_2026332_0_0_1"/>
<dbReference type="EMBL" id="KL198052">
    <property type="protein sequence ID" value="KDQ12081.1"/>
    <property type="molecule type" value="Genomic_DNA"/>
</dbReference>
<reference evidence="3" key="1">
    <citation type="journal article" date="2014" name="Proc. Natl. Acad. Sci. U.S.A.">
        <title>Extensive sampling of basidiomycete genomes demonstrates inadequacy of the white-rot/brown-rot paradigm for wood decay fungi.</title>
        <authorList>
            <person name="Riley R."/>
            <person name="Salamov A.A."/>
            <person name="Brown D.W."/>
            <person name="Nagy L.G."/>
            <person name="Floudas D."/>
            <person name="Held B.W."/>
            <person name="Levasseur A."/>
            <person name="Lombard V."/>
            <person name="Morin E."/>
            <person name="Otillar R."/>
            <person name="Lindquist E.A."/>
            <person name="Sun H."/>
            <person name="LaButti K.M."/>
            <person name="Schmutz J."/>
            <person name="Jabbour D."/>
            <person name="Luo H."/>
            <person name="Baker S.E."/>
            <person name="Pisabarro A.G."/>
            <person name="Walton J.D."/>
            <person name="Blanchette R.A."/>
            <person name="Henrissat B."/>
            <person name="Martin F."/>
            <person name="Cullen D."/>
            <person name="Hibbett D.S."/>
            <person name="Grigoriev I.V."/>
        </authorList>
    </citation>
    <scope>NUCLEOTIDE SEQUENCE [LARGE SCALE GENOMIC DNA]</scope>
    <source>
        <strain evidence="3">FD-172 SS1</strain>
    </source>
</reference>
<name>A0A067MKH6_BOTB1</name>
<organism evidence="2 3">
    <name type="scientific">Botryobasidium botryosum (strain FD-172 SS1)</name>
    <dbReference type="NCBI Taxonomy" id="930990"/>
    <lineage>
        <taxon>Eukaryota</taxon>
        <taxon>Fungi</taxon>
        <taxon>Dikarya</taxon>
        <taxon>Basidiomycota</taxon>
        <taxon>Agaricomycotina</taxon>
        <taxon>Agaricomycetes</taxon>
        <taxon>Cantharellales</taxon>
        <taxon>Botryobasidiaceae</taxon>
        <taxon>Botryobasidium</taxon>
    </lineage>
</organism>
<keyword evidence="1" id="KW-0472">Membrane</keyword>
<evidence type="ECO:0000256" key="1">
    <source>
        <dbReference type="SAM" id="Phobius"/>
    </source>
</evidence>
<feature type="transmembrane region" description="Helical" evidence="1">
    <location>
        <begin position="12"/>
        <end position="30"/>
    </location>
</feature>
<sequence>MRATREAFRCPAFILFAVGPYISIPAGAFVDEATVQPLTPLPAKLPYIIRSRTTSRYFLGTLADRIPTADSTQFPKLRAQTIVEFTNRYCAEAPQALAELGLSPKLYSSYWRRADDGRDGMR</sequence>
<gene>
    <name evidence="2" type="ORF">BOTBODRAFT_423963</name>
</gene>
<dbReference type="InParanoid" id="A0A067MKH6"/>
<dbReference type="Proteomes" id="UP000027195">
    <property type="component" value="Unassembled WGS sequence"/>
</dbReference>
<keyword evidence="1" id="KW-1133">Transmembrane helix</keyword>
<evidence type="ECO:0000313" key="3">
    <source>
        <dbReference type="Proteomes" id="UP000027195"/>
    </source>
</evidence>
<proteinExistence type="predicted"/>
<accession>A0A067MKH6</accession>
<keyword evidence="1" id="KW-0812">Transmembrane</keyword>